<dbReference type="PRINTS" id="PR00081">
    <property type="entry name" value="GDHRDH"/>
</dbReference>
<organism evidence="5 6">
    <name type="scientific">Brevibacterium linens</name>
    <dbReference type="NCBI Taxonomy" id="1703"/>
    <lineage>
        <taxon>Bacteria</taxon>
        <taxon>Bacillati</taxon>
        <taxon>Actinomycetota</taxon>
        <taxon>Actinomycetes</taxon>
        <taxon>Micrococcales</taxon>
        <taxon>Brevibacteriaceae</taxon>
        <taxon>Brevibacterium</taxon>
    </lineage>
</organism>
<dbReference type="GO" id="GO:0016491">
    <property type="term" value="F:oxidoreductase activity"/>
    <property type="evidence" value="ECO:0007669"/>
    <property type="project" value="UniProtKB-KW"/>
</dbReference>
<accession>A0A142NJL0</accession>
<dbReference type="Pfam" id="PF00106">
    <property type="entry name" value="adh_short"/>
    <property type="match status" value="1"/>
</dbReference>
<dbReference type="InterPro" id="IPR020904">
    <property type="entry name" value="Sc_DH/Rdtase_CS"/>
</dbReference>
<feature type="domain" description="Ketoreductase" evidence="4">
    <location>
        <begin position="6"/>
        <end position="209"/>
    </location>
</feature>
<name>A0A142NJL0_BRELN</name>
<evidence type="ECO:0000256" key="3">
    <source>
        <dbReference type="RuleBase" id="RU000363"/>
    </source>
</evidence>
<evidence type="ECO:0000256" key="1">
    <source>
        <dbReference type="ARBA" id="ARBA00006484"/>
    </source>
</evidence>
<dbReference type="KEGG" id="bly:A2T55_03435"/>
<evidence type="ECO:0000313" key="6">
    <source>
        <dbReference type="Proteomes" id="UP000075950"/>
    </source>
</evidence>
<dbReference type="PANTHER" id="PTHR45024">
    <property type="entry name" value="DEHYDROGENASES, SHORT CHAIN"/>
    <property type="match status" value="1"/>
</dbReference>
<dbReference type="AlphaFoldDB" id="A0A142NJL0"/>
<dbReference type="Gene3D" id="3.40.50.720">
    <property type="entry name" value="NAD(P)-binding Rossmann-like Domain"/>
    <property type="match status" value="1"/>
</dbReference>
<evidence type="ECO:0000259" key="4">
    <source>
        <dbReference type="SMART" id="SM00822"/>
    </source>
</evidence>
<dbReference type="EMBL" id="CP014869">
    <property type="protein sequence ID" value="AMT92957.1"/>
    <property type="molecule type" value="Genomic_DNA"/>
</dbReference>
<dbReference type="PRINTS" id="PR00080">
    <property type="entry name" value="SDRFAMILY"/>
</dbReference>
<dbReference type="InterPro" id="IPR036291">
    <property type="entry name" value="NAD(P)-bd_dom_sf"/>
</dbReference>
<evidence type="ECO:0000256" key="2">
    <source>
        <dbReference type="ARBA" id="ARBA00023002"/>
    </source>
</evidence>
<dbReference type="InterPro" id="IPR057326">
    <property type="entry name" value="KR_dom"/>
</dbReference>
<dbReference type="SUPFAM" id="SSF51735">
    <property type="entry name" value="NAD(P)-binding Rossmann-fold domains"/>
    <property type="match status" value="1"/>
</dbReference>
<reference evidence="6" key="1">
    <citation type="submission" date="2016-03" db="EMBL/GenBank/DDBJ databases">
        <authorList>
            <person name="Ploux O."/>
        </authorList>
    </citation>
    <scope>NUCLEOTIDE SEQUENCE [LARGE SCALE GENOMIC DNA]</scope>
    <source>
        <strain evidence="6">BS258</strain>
    </source>
</reference>
<protein>
    <submittedName>
        <fullName evidence="5">3-oxoacyl-ACP reductase</fullName>
    </submittedName>
</protein>
<sequence>MNFNGEVAIVTGAGGGLGRSHAIALAGRGARVVVNDIRTSGGGEKSPAATVVQEIEESGGIAVADHSDVTDAVAIQAMVDGVLADWGRVDILINNAGILRDKTFAKMGAEEFQAVLDVHLLGSKNCTQAVWAHMKERRYGRVLMTTSASGIYGNFGQANYAAAKSGLVGLMNTLAIEGERYGIRVNALAPTASTGMTHGLFDDQSWAAMSPDTITPGALFLVSSEAPTKTILGAGGGVFAVAKMVESAGVYLNEASRSPESIAENWDAISDVSAMVSTESAFDQTRRYLETAQVSQQLSDVPVPSDLSESAKAQS</sequence>
<gene>
    <name evidence="5" type="ORF">A2T55_03435</name>
</gene>
<dbReference type="PROSITE" id="PS00061">
    <property type="entry name" value="ADH_SHORT"/>
    <property type="match status" value="1"/>
</dbReference>
<dbReference type="SMART" id="SM00822">
    <property type="entry name" value="PKS_KR"/>
    <property type="match status" value="1"/>
</dbReference>
<comment type="similarity">
    <text evidence="1 3">Belongs to the short-chain dehydrogenases/reductases (SDR) family.</text>
</comment>
<evidence type="ECO:0000313" key="5">
    <source>
        <dbReference type="EMBL" id="AMT92957.1"/>
    </source>
</evidence>
<dbReference type="PANTHER" id="PTHR45024:SF2">
    <property type="entry name" value="SCP2 DOMAIN-CONTAINING PROTEIN"/>
    <property type="match status" value="1"/>
</dbReference>
<proteinExistence type="inferred from homology"/>
<dbReference type="InterPro" id="IPR002347">
    <property type="entry name" value="SDR_fam"/>
</dbReference>
<dbReference type="InterPro" id="IPR051687">
    <property type="entry name" value="Peroxisomal_Beta-Oxidation"/>
</dbReference>
<dbReference type="Proteomes" id="UP000075950">
    <property type="component" value="Chromosome"/>
</dbReference>
<keyword evidence="2" id="KW-0560">Oxidoreductase</keyword>